<dbReference type="SUPFAM" id="SSF51658">
    <property type="entry name" value="Xylose isomerase-like"/>
    <property type="match status" value="1"/>
</dbReference>
<dbReference type="AlphaFoldDB" id="A0A6N7WPG2"/>
<proteinExistence type="predicted"/>
<evidence type="ECO:0000259" key="1">
    <source>
        <dbReference type="Pfam" id="PF01261"/>
    </source>
</evidence>
<dbReference type="Proteomes" id="UP000471052">
    <property type="component" value="Unassembled WGS sequence"/>
</dbReference>
<dbReference type="Pfam" id="PF01261">
    <property type="entry name" value="AP_endonuc_2"/>
    <property type="match status" value="1"/>
</dbReference>
<reference evidence="2 3" key="1">
    <citation type="submission" date="2019-08" db="EMBL/GenBank/DDBJ databases">
        <title>In-depth cultivation of the pig gut microbiome towards novel bacterial diversity and tailored functional studies.</title>
        <authorList>
            <person name="Wylensek D."/>
            <person name="Hitch T.C.A."/>
            <person name="Clavel T."/>
        </authorList>
    </citation>
    <scope>NUCLEOTIDE SEQUENCE [LARGE SCALE GENOMIC DNA]</scope>
    <source>
        <strain evidence="2 3">BL-178-WT-3A</strain>
    </source>
</reference>
<accession>A0A6N7WPG2</accession>
<dbReference type="EMBL" id="VUNP01000004">
    <property type="protein sequence ID" value="MST53116.1"/>
    <property type="molecule type" value="Genomic_DNA"/>
</dbReference>
<dbReference type="OrthoDB" id="2799545at2"/>
<feature type="domain" description="Xylose isomerase-like TIM barrel" evidence="1">
    <location>
        <begin position="91"/>
        <end position="252"/>
    </location>
</feature>
<evidence type="ECO:0000313" key="2">
    <source>
        <dbReference type="EMBL" id="MST53116.1"/>
    </source>
</evidence>
<organism evidence="2 3">
    <name type="scientific">Streptococcus alactolyticus</name>
    <dbReference type="NCBI Taxonomy" id="29389"/>
    <lineage>
        <taxon>Bacteria</taxon>
        <taxon>Bacillati</taxon>
        <taxon>Bacillota</taxon>
        <taxon>Bacilli</taxon>
        <taxon>Lactobacillales</taxon>
        <taxon>Streptococcaceae</taxon>
        <taxon>Streptococcus</taxon>
    </lineage>
</organism>
<gene>
    <name evidence="2" type="ORF">FYJ82_01425</name>
</gene>
<dbReference type="RefSeq" id="WP_154454328.1">
    <property type="nucleotide sequence ID" value="NZ_VUNP01000004.1"/>
</dbReference>
<protein>
    <submittedName>
        <fullName evidence="2">TIM barrel protein</fullName>
    </submittedName>
</protein>
<sequence length="274" mass="31355">MFPVRLGLKASCDPIQVASRLTYQPEIFEFYTSEHDFTPQGLKMLRDAIETVKMSGVKHIILHQPMKYQGQFLELVAHPAHKPELVSFIDETTKTLLELANAFDCKVLVHGSYDLREKDLLDPFETLKDAQDYLFSRIDALWQLGGNRIMFENGISNLFSFGHPDFDQVLLQKGYPLAYDISHAFIFLNRDNVALQRSLSTLKKNIVHYHLVDSFGKRHDSLPLGQGKIDWVKLLPLLNSRATSIYEINLANVTNPKEQVASHAYLKQLVQELN</sequence>
<name>A0A6N7WPG2_STRAY</name>
<dbReference type="InterPro" id="IPR036237">
    <property type="entry name" value="Xyl_isomerase-like_sf"/>
</dbReference>
<dbReference type="Gene3D" id="3.20.20.150">
    <property type="entry name" value="Divalent-metal-dependent TIM barrel enzymes"/>
    <property type="match status" value="1"/>
</dbReference>
<evidence type="ECO:0000313" key="3">
    <source>
        <dbReference type="Proteomes" id="UP000471052"/>
    </source>
</evidence>
<comment type="caution">
    <text evidence="2">The sequence shown here is derived from an EMBL/GenBank/DDBJ whole genome shotgun (WGS) entry which is preliminary data.</text>
</comment>
<dbReference type="InterPro" id="IPR013022">
    <property type="entry name" value="Xyl_isomerase-like_TIM-brl"/>
</dbReference>